<protein>
    <submittedName>
        <fullName evidence="4">2-keto-4-pentenoate hydratase/2-oxohepta-3-ene-1,7-dioic acid hydratase (Catechol pathway)</fullName>
    </submittedName>
</protein>
<dbReference type="FunFam" id="3.90.850.10:FF:000002">
    <property type="entry name" value="2-hydroxyhepta-2,4-diene-1,7-dioate isomerase"/>
    <property type="match status" value="1"/>
</dbReference>
<dbReference type="InterPro" id="IPR036663">
    <property type="entry name" value="Fumarylacetoacetase_C_sf"/>
</dbReference>
<proteinExistence type="inferred from homology"/>
<organism evidence="4 5">
    <name type="scientific">Alkalibacterium gilvum</name>
    <dbReference type="NCBI Taxonomy" id="1130080"/>
    <lineage>
        <taxon>Bacteria</taxon>
        <taxon>Bacillati</taxon>
        <taxon>Bacillota</taxon>
        <taxon>Bacilli</taxon>
        <taxon>Lactobacillales</taxon>
        <taxon>Carnobacteriaceae</taxon>
        <taxon>Alkalibacterium</taxon>
    </lineage>
</organism>
<feature type="domain" description="Fumarylacetoacetase-like C-terminal" evidence="3">
    <location>
        <begin position="91"/>
        <end position="297"/>
    </location>
</feature>
<name>A0A1H6W3A1_9LACT</name>
<dbReference type="EMBL" id="FNYW01000067">
    <property type="protein sequence ID" value="SEJ06992.1"/>
    <property type="molecule type" value="Genomic_DNA"/>
</dbReference>
<evidence type="ECO:0000313" key="5">
    <source>
        <dbReference type="Proteomes" id="UP000198564"/>
    </source>
</evidence>
<comment type="similarity">
    <text evidence="1">Belongs to the FAH family.</text>
</comment>
<dbReference type="GO" id="GO:0016853">
    <property type="term" value="F:isomerase activity"/>
    <property type="evidence" value="ECO:0007669"/>
    <property type="project" value="UniProtKB-ARBA"/>
</dbReference>
<reference evidence="5" key="1">
    <citation type="submission" date="2016-10" db="EMBL/GenBank/DDBJ databases">
        <authorList>
            <person name="Varghese N."/>
            <person name="Submissions S."/>
        </authorList>
    </citation>
    <scope>NUCLEOTIDE SEQUENCE [LARGE SCALE GENOMIC DNA]</scope>
    <source>
        <strain evidence="5">DSM 25751</strain>
    </source>
</reference>
<dbReference type="SUPFAM" id="SSF56529">
    <property type="entry name" value="FAH"/>
    <property type="match status" value="1"/>
</dbReference>
<dbReference type="GO" id="GO:0046872">
    <property type="term" value="F:metal ion binding"/>
    <property type="evidence" value="ECO:0007669"/>
    <property type="project" value="UniProtKB-KW"/>
</dbReference>
<dbReference type="Pfam" id="PF01557">
    <property type="entry name" value="FAA_hydrolase"/>
    <property type="match status" value="1"/>
</dbReference>
<dbReference type="STRING" id="1130080.SAMN04488113_1674"/>
<evidence type="ECO:0000256" key="2">
    <source>
        <dbReference type="ARBA" id="ARBA00022723"/>
    </source>
</evidence>
<gene>
    <name evidence="4" type="ORF">SAMN04488113_1674</name>
</gene>
<sequence>MKLINYKIKNKSENKLGLIENNSVVDLLRLSKHLDIAVPKTIDELLSSSHLGLENIHRTLKKADKLNVNKEDYIIPKAKLTYSPLIKKPGKILCVGMNYVNHIIERGGDVPISPIFFNKFPNTLAAHKQEIVLQANAKKVDYEGELVIVIGKQINNVNEKKAEDAIFGYTIGNDVSDRVFQYESSQWLIGKSMDDFAPIGPSIVTKDSIDSVQDLSIQTRLNGKVVQDSSTKEMLFDVNKIVSYASQYMTLMPGDLIFTGTPKGVILEQPKEKQKWLKTNDKVDISIESLGTLSNVFV</sequence>
<keyword evidence="2" id="KW-0479">Metal-binding</keyword>
<keyword evidence="5" id="KW-1185">Reference proteome</keyword>
<accession>A0A1H6W3A1</accession>
<evidence type="ECO:0000256" key="1">
    <source>
        <dbReference type="ARBA" id="ARBA00010211"/>
    </source>
</evidence>
<dbReference type="Gene3D" id="3.90.850.10">
    <property type="entry name" value="Fumarylacetoacetase-like, C-terminal domain"/>
    <property type="match status" value="1"/>
</dbReference>
<dbReference type="InterPro" id="IPR051121">
    <property type="entry name" value="FAH"/>
</dbReference>
<dbReference type="OrthoDB" id="9805307at2"/>
<evidence type="ECO:0000259" key="3">
    <source>
        <dbReference type="Pfam" id="PF01557"/>
    </source>
</evidence>
<dbReference type="PANTHER" id="PTHR42796">
    <property type="entry name" value="FUMARYLACETOACETATE HYDROLASE DOMAIN-CONTAINING PROTEIN 2A-RELATED"/>
    <property type="match status" value="1"/>
</dbReference>
<dbReference type="InterPro" id="IPR011234">
    <property type="entry name" value="Fumarylacetoacetase-like_C"/>
</dbReference>
<dbReference type="RefSeq" id="WP_091636779.1">
    <property type="nucleotide sequence ID" value="NZ_FNYW01000067.1"/>
</dbReference>
<dbReference type="Proteomes" id="UP000198564">
    <property type="component" value="Unassembled WGS sequence"/>
</dbReference>
<evidence type="ECO:0000313" key="4">
    <source>
        <dbReference type="EMBL" id="SEJ06992.1"/>
    </source>
</evidence>
<dbReference type="AlphaFoldDB" id="A0A1H6W3A1"/>
<dbReference type="PANTHER" id="PTHR42796:SF4">
    <property type="entry name" value="FUMARYLACETOACETATE HYDROLASE DOMAIN-CONTAINING PROTEIN 2A"/>
    <property type="match status" value="1"/>
</dbReference>
<dbReference type="GO" id="GO:0019752">
    <property type="term" value="P:carboxylic acid metabolic process"/>
    <property type="evidence" value="ECO:0007669"/>
    <property type="project" value="UniProtKB-ARBA"/>
</dbReference>